<keyword evidence="2" id="KW-1133">Transmembrane helix</keyword>
<evidence type="ECO:0000256" key="1">
    <source>
        <dbReference type="SAM" id="MobiDB-lite"/>
    </source>
</evidence>
<keyword evidence="2" id="KW-0472">Membrane</keyword>
<protein>
    <submittedName>
        <fullName evidence="4">Flp pilus assembly protein CpaB</fullName>
    </submittedName>
</protein>
<dbReference type="Pfam" id="PF16976">
    <property type="entry name" value="RcpC"/>
    <property type="match status" value="1"/>
</dbReference>
<feature type="transmembrane region" description="Helical" evidence="2">
    <location>
        <begin position="6"/>
        <end position="25"/>
    </location>
</feature>
<dbReference type="Proteomes" id="UP001597227">
    <property type="component" value="Unassembled WGS sequence"/>
</dbReference>
<feature type="domain" description="Flp pilus assembly protein RcpC/CpaB" evidence="3">
    <location>
        <begin position="70"/>
        <end position="172"/>
    </location>
</feature>
<evidence type="ECO:0000259" key="3">
    <source>
        <dbReference type="Pfam" id="PF16976"/>
    </source>
</evidence>
<dbReference type="EMBL" id="JBHUEK010000029">
    <property type="protein sequence ID" value="MFD1780939.1"/>
    <property type="molecule type" value="Genomic_DNA"/>
</dbReference>
<keyword evidence="2" id="KW-0812">Transmembrane</keyword>
<reference evidence="5" key="1">
    <citation type="journal article" date="2019" name="Int. J. Syst. Evol. Microbiol.">
        <title>The Global Catalogue of Microorganisms (GCM) 10K type strain sequencing project: providing services to taxonomists for standard genome sequencing and annotation.</title>
        <authorList>
            <consortium name="The Broad Institute Genomics Platform"/>
            <consortium name="The Broad Institute Genome Sequencing Center for Infectious Disease"/>
            <person name="Wu L."/>
            <person name="Ma J."/>
        </authorList>
    </citation>
    <scope>NUCLEOTIDE SEQUENCE [LARGE SCALE GENOMIC DNA]</scope>
    <source>
        <strain evidence="5">CCUG 15531</strain>
    </source>
</reference>
<accession>A0ABW4MUU5</accession>
<name>A0ABW4MUU5_9BACI</name>
<feature type="region of interest" description="Disordered" evidence="1">
    <location>
        <begin position="34"/>
        <end position="65"/>
    </location>
</feature>
<organism evidence="4 5">
    <name type="scientific">Fredinandcohnia salidurans</name>
    <dbReference type="NCBI Taxonomy" id="2595041"/>
    <lineage>
        <taxon>Bacteria</taxon>
        <taxon>Bacillati</taxon>
        <taxon>Bacillota</taxon>
        <taxon>Bacilli</taxon>
        <taxon>Bacillales</taxon>
        <taxon>Bacillaceae</taxon>
        <taxon>Fredinandcohnia</taxon>
    </lineage>
</organism>
<comment type="caution">
    <text evidence="4">The sequence shown here is derived from an EMBL/GenBank/DDBJ whole genome shotgun (WGS) entry which is preliminary data.</text>
</comment>
<dbReference type="InterPro" id="IPR031571">
    <property type="entry name" value="RcpC_dom"/>
</dbReference>
<dbReference type="InterPro" id="IPR017592">
    <property type="entry name" value="Pilus_assmbl_Flp-typ_CpaB"/>
</dbReference>
<evidence type="ECO:0000256" key="2">
    <source>
        <dbReference type="SAM" id="Phobius"/>
    </source>
</evidence>
<sequence>MNTKKIWIAAMVFGLVASGLLYILLNTEQPTKAQTASKEVAQEDKDEENEEIVQPEETEVASAESSGIKIAKGNRAMTFGVTDVQGVAGLVKPGSFVDVVAVMTVPEEYKAEGQPDSATLLLQNVKVLEIGHAADNPETEKKRYQMVTVEVTPKQGLALGFASRYELYLMLREEGDHDVEPTHTHVHEDQLHEGVFK</sequence>
<dbReference type="NCBIfam" id="TIGR03177">
    <property type="entry name" value="pilus_cpaB"/>
    <property type="match status" value="1"/>
</dbReference>
<proteinExistence type="predicted"/>
<evidence type="ECO:0000313" key="4">
    <source>
        <dbReference type="EMBL" id="MFD1780939.1"/>
    </source>
</evidence>
<evidence type="ECO:0000313" key="5">
    <source>
        <dbReference type="Proteomes" id="UP001597227"/>
    </source>
</evidence>
<dbReference type="RefSeq" id="WP_388040772.1">
    <property type="nucleotide sequence ID" value="NZ_JBHUEK010000029.1"/>
</dbReference>
<feature type="compositionally biased region" description="Acidic residues" evidence="1">
    <location>
        <begin position="44"/>
        <end position="59"/>
    </location>
</feature>
<keyword evidence="5" id="KW-1185">Reference proteome</keyword>
<gene>
    <name evidence="4" type="primary">cpaB</name>
    <name evidence="4" type="ORF">ACFSFW_19995</name>
</gene>